<accession>A0A0W0SPM1</accession>
<dbReference type="PATRIC" id="fig|29422.6.peg.1005"/>
<dbReference type="AlphaFoldDB" id="A0A0W0SPM1"/>
<dbReference type="EMBL" id="LNXV01000007">
    <property type="protein sequence ID" value="KTC85161.1"/>
    <property type="molecule type" value="Genomic_DNA"/>
</dbReference>
<protein>
    <submittedName>
        <fullName evidence="1">Uncharacterized protein</fullName>
    </submittedName>
</protein>
<comment type="caution">
    <text evidence="1">The sequence shown here is derived from an EMBL/GenBank/DDBJ whole genome shotgun (WGS) entry which is preliminary data.</text>
</comment>
<sequence>MRRKELSFSNEQVIDFLYQGYQIKAIQLEFIDIGSFYGFIVTTKDNKKLFLKIHPQD</sequence>
<dbReference type="Proteomes" id="UP000054742">
    <property type="component" value="Unassembled WGS sequence"/>
</dbReference>
<evidence type="ECO:0000313" key="2">
    <source>
        <dbReference type="Proteomes" id="UP000054742"/>
    </source>
</evidence>
<dbReference type="Gene3D" id="3.30.200.20">
    <property type="entry name" value="Phosphorylase Kinase, domain 1"/>
    <property type="match status" value="1"/>
</dbReference>
<gene>
    <name evidence="1" type="ORF">Lbru_0957</name>
</gene>
<organism evidence="1 2">
    <name type="scientific">Legionella brunensis</name>
    <dbReference type="NCBI Taxonomy" id="29422"/>
    <lineage>
        <taxon>Bacteria</taxon>
        <taxon>Pseudomonadati</taxon>
        <taxon>Pseudomonadota</taxon>
        <taxon>Gammaproteobacteria</taxon>
        <taxon>Legionellales</taxon>
        <taxon>Legionellaceae</taxon>
        <taxon>Legionella</taxon>
    </lineage>
</organism>
<proteinExistence type="predicted"/>
<dbReference type="STRING" id="29422.Lbru_0957"/>
<reference evidence="1 2" key="1">
    <citation type="submission" date="2015-11" db="EMBL/GenBank/DDBJ databases">
        <title>Genomic analysis of 38 Legionella species identifies large and diverse effector repertoires.</title>
        <authorList>
            <person name="Burstein D."/>
            <person name="Amaro F."/>
            <person name="Zusman T."/>
            <person name="Lifshitz Z."/>
            <person name="Cohen O."/>
            <person name="Gilbert J.A."/>
            <person name="Pupko T."/>
            <person name="Shuman H.A."/>
            <person name="Segal G."/>
        </authorList>
    </citation>
    <scope>NUCLEOTIDE SEQUENCE [LARGE SCALE GENOMIC DNA]</scope>
    <source>
        <strain evidence="1 2">ATCC 43878</strain>
    </source>
</reference>
<name>A0A0W0SPM1_9GAMM</name>
<evidence type="ECO:0000313" key="1">
    <source>
        <dbReference type="EMBL" id="KTC85161.1"/>
    </source>
</evidence>
<keyword evidence="2" id="KW-1185">Reference proteome</keyword>
<dbReference type="RefSeq" id="WP_157061486.1">
    <property type="nucleotide sequence ID" value="NZ_CAAAHU010000009.1"/>
</dbReference>